<evidence type="ECO:0000259" key="2">
    <source>
        <dbReference type="SMART" id="SM00198"/>
    </source>
</evidence>
<sequence length="146" mass="16096">MSSKFHLVVLVIAAVFCGAYSETGGFREFSRYYHNYFRSKLGSSPLRLSSELNIIAHSHAEKLAAENTFESSNNGFGENLWAYRGPLRTLKVDCRDAINNWYTGSTVPGNAVSQVNRDVLLSNTTRAFGIGVGTANDYTVVVANYN</sequence>
<dbReference type="SMART" id="SM00198">
    <property type="entry name" value="SCP"/>
    <property type="match status" value="1"/>
</dbReference>
<dbReference type="AlphaFoldDB" id="A0A8J2PH33"/>
<gene>
    <name evidence="3" type="ORF">AFUS01_LOCUS25444</name>
</gene>
<keyword evidence="4" id="KW-1185">Reference proteome</keyword>
<feature type="signal peptide" evidence="1">
    <location>
        <begin position="1"/>
        <end position="21"/>
    </location>
</feature>
<comment type="caution">
    <text evidence="3">The sequence shown here is derived from an EMBL/GenBank/DDBJ whole genome shotgun (WGS) entry which is preliminary data.</text>
</comment>
<protein>
    <recommendedName>
        <fullName evidence="2">SCP domain-containing protein</fullName>
    </recommendedName>
</protein>
<feature type="chain" id="PRO_5035266593" description="SCP domain-containing protein" evidence="1">
    <location>
        <begin position="22"/>
        <end position="146"/>
    </location>
</feature>
<evidence type="ECO:0000256" key="1">
    <source>
        <dbReference type="SAM" id="SignalP"/>
    </source>
</evidence>
<proteinExistence type="predicted"/>
<evidence type="ECO:0000313" key="4">
    <source>
        <dbReference type="Proteomes" id="UP000708208"/>
    </source>
</evidence>
<keyword evidence="1" id="KW-0732">Signal</keyword>
<name>A0A8J2PH33_9HEXA</name>
<dbReference type="EMBL" id="CAJVCH010328884">
    <property type="protein sequence ID" value="CAG7786895.1"/>
    <property type="molecule type" value="Genomic_DNA"/>
</dbReference>
<dbReference type="Pfam" id="PF00188">
    <property type="entry name" value="CAP"/>
    <property type="match status" value="1"/>
</dbReference>
<dbReference type="Proteomes" id="UP000708208">
    <property type="component" value="Unassembled WGS sequence"/>
</dbReference>
<evidence type="ECO:0000313" key="3">
    <source>
        <dbReference type="EMBL" id="CAG7786895.1"/>
    </source>
</evidence>
<reference evidence="3" key="1">
    <citation type="submission" date="2021-06" db="EMBL/GenBank/DDBJ databases">
        <authorList>
            <person name="Hodson N. C."/>
            <person name="Mongue J. A."/>
            <person name="Jaron S. K."/>
        </authorList>
    </citation>
    <scope>NUCLEOTIDE SEQUENCE</scope>
</reference>
<organism evidence="3 4">
    <name type="scientific">Allacma fusca</name>
    <dbReference type="NCBI Taxonomy" id="39272"/>
    <lineage>
        <taxon>Eukaryota</taxon>
        <taxon>Metazoa</taxon>
        <taxon>Ecdysozoa</taxon>
        <taxon>Arthropoda</taxon>
        <taxon>Hexapoda</taxon>
        <taxon>Collembola</taxon>
        <taxon>Symphypleona</taxon>
        <taxon>Sminthuridae</taxon>
        <taxon>Allacma</taxon>
    </lineage>
</organism>
<dbReference type="InterPro" id="IPR014044">
    <property type="entry name" value="CAP_dom"/>
</dbReference>
<accession>A0A8J2PH33</accession>
<feature type="domain" description="SCP" evidence="2">
    <location>
        <begin position="24"/>
        <end position="146"/>
    </location>
</feature>